<reference evidence="2" key="1">
    <citation type="submission" date="2023-08" db="EMBL/GenBank/DDBJ databases">
        <authorList>
            <person name="Chen Y."/>
            <person name="Shah S."/>
            <person name="Dougan E. K."/>
            <person name="Thang M."/>
            <person name="Chan C."/>
        </authorList>
    </citation>
    <scope>NUCLEOTIDE SEQUENCE</scope>
</reference>
<feature type="region of interest" description="Disordered" evidence="1">
    <location>
        <begin position="492"/>
        <end position="528"/>
    </location>
</feature>
<keyword evidence="3" id="KW-1185">Reference proteome</keyword>
<name>A0AA36JLT3_9DINO</name>
<proteinExistence type="predicted"/>
<sequence>MASNSKAMQEVQAIVEVIVEKGGRILAEKDLQRHLIHNAWEVTKEVTCSHLQMCFVPHDSNPMQDSLWMVEDEPPAPPSDIWLRKQLEVLDGRALQARHATPNSPSRRRKTRAKVCVPSRLVNRRMSMLEYRSRVMPLSDSLKLDERDEDDEAFRQLWANRCARATRAEQAPEDPEEAQRRMRELQAWQREMGYTSGAGLTDRSTTLEETDRLPKMNNSIVFDITSAKASPREPEAKAVRGVTIASQESVQSHEVPQPRQPEEVVDGFVRLEDGQPSPLKTMRLQPGVVLECSGRKKSGPRSPNDPNHKAWKVYQGWIPEYSSHDQEVQSLSIDLDAMDLYHVSVDGAQEHLSPSLEELQVPRAEGCRPKSAHLLGRSESLASFPSRSTLLSANCWGQGRSAAAKVPGLKAPSASPAHKDSCSTAPRRSASQTPRSPGTHPLRSQPRNPRQKVALLGGHCGALVQPPLGATMGHGLLPSADCNMREAIKKGEFYYPTSQKDKPVLRASSLSRTRSAQSVQRKPTRAWK</sequence>
<organism evidence="2 3">
    <name type="scientific">Effrenium voratum</name>
    <dbReference type="NCBI Taxonomy" id="2562239"/>
    <lineage>
        <taxon>Eukaryota</taxon>
        <taxon>Sar</taxon>
        <taxon>Alveolata</taxon>
        <taxon>Dinophyceae</taxon>
        <taxon>Suessiales</taxon>
        <taxon>Symbiodiniaceae</taxon>
        <taxon>Effrenium</taxon>
    </lineage>
</organism>
<comment type="caution">
    <text evidence="2">The sequence shown here is derived from an EMBL/GenBank/DDBJ whole genome shotgun (WGS) entry which is preliminary data.</text>
</comment>
<dbReference type="Proteomes" id="UP001178507">
    <property type="component" value="Unassembled WGS sequence"/>
</dbReference>
<feature type="compositionally biased region" description="Low complexity" evidence="1">
    <location>
        <begin position="505"/>
        <end position="518"/>
    </location>
</feature>
<dbReference type="AlphaFoldDB" id="A0AA36JLT3"/>
<evidence type="ECO:0000313" key="3">
    <source>
        <dbReference type="Proteomes" id="UP001178507"/>
    </source>
</evidence>
<dbReference type="EMBL" id="CAUJNA010003696">
    <property type="protein sequence ID" value="CAJ1407921.1"/>
    <property type="molecule type" value="Genomic_DNA"/>
</dbReference>
<feature type="compositionally biased region" description="Polar residues" evidence="1">
    <location>
        <begin position="422"/>
        <end position="436"/>
    </location>
</feature>
<evidence type="ECO:0000313" key="2">
    <source>
        <dbReference type="EMBL" id="CAJ1407921.1"/>
    </source>
</evidence>
<feature type="region of interest" description="Disordered" evidence="1">
    <location>
        <begin position="407"/>
        <end position="448"/>
    </location>
</feature>
<accession>A0AA36JLT3</accession>
<gene>
    <name evidence="2" type="ORF">EVOR1521_LOCUS29502</name>
</gene>
<evidence type="ECO:0000256" key="1">
    <source>
        <dbReference type="SAM" id="MobiDB-lite"/>
    </source>
</evidence>
<protein>
    <submittedName>
        <fullName evidence="2">Uncharacterized protein</fullName>
    </submittedName>
</protein>